<keyword evidence="1" id="KW-0472">Membrane</keyword>
<proteinExistence type="predicted"/>
<organism evidence="2 3">
    <name type="scientific">Ornithinibacillus salinisoli</name>
    <dbReference type="NCBI Taxonomy" id="1848459"/>
    <lineage>
        <taxon>Bacteria</taxon>
        <taxon>Bacillati</taxon>
        <taxon>Bacillota</taxon>
        <taxon>Bacilli</taxon>
        <taxon>Bacillales</taxon>
        <taxon>Bacillaceae</taxon>
        <taxon>Ornithinibacillus</taxon>
    </lineage>
</organism>
<comment type="caution">
    <text evidence="2">The sequence shown here is derived from an EMBL/GenBank/DDBJ whole genome shotgun (WGS) entry which is preliminary data.</text>
</comment>
<evidence type="ECO:0008006" key="4">
    <source>
        <dbReference type="Google" id="ProtNLM"/>
    </source>
</evidence>
<dbReference type="Gene3D" id="2.60.40.3830">
    <property type="match status" value="1"/>
</dbReference>
<name>A0ABW4W266_9BACI</name>
<evidence type="ECO:0000313" key="3">
    <source>
        <dbReference type="Proteomes" id="UP001597383"/>
    </source>
</evidence>
<keyword evidence="3" id="KW-1185">Reference proteome</keyword>
<dbReference type="Proteomes" id="UP001597383">
    <property type="component" value="Unassembled WGS sequence"/>
</dbReference>
<dbReference type="EMBL" id="JBHUHQ010000015">
    <property type="protein sequence ID" value="MFD2044370.1"/>
    <property type="molecule type" value="Genomic_DNA"/>
</dbReference>
<dbReference type="RefSeq" id="WP_377556404.1">
    <property type="nucleotide sequence ID" value="NZ_JBHUHQ010000015.1"/>
</dbReference>
<evidence type="ECO:0000313" key="2">
    <source>
        <dbReference type="EMBL" id="MFD2044370.1"/>
    </source>
</evidence>
<keyword evidence="1" id="KW-1133">Transmembrane helix</keyword>
<accession>A0ABW4W266</accession>
<keyword evidence="1" id="KW-0812">Transmembrane</keyword>
<sequence>MDDNHHLQEQFKNLPKHSLNKEQKKRILFRLKEAQQKNKKKILIKPLLGIIFSIILFAILVVPQLSDIINNNQSDSFIELTAPAGKVFPLSDTQYEVIGLEGKVGLLGLTPFVAEDKRRVAKLLIYYWGKPSELVNKPYQVMAINHFGEEITLAEGSLSSSLYSEDANTLTNFSPFPSEGIWQLSFYVDEKLHGEFTLDVLPPFPKTEHYTLLDSPKELTVGEETEIGIESSWKDKEEIDVSLIDEKGKIVDQSTFVQTVMNYDANTNRPNYHFHGKLTFPEDGIWNLMIDGEETQSFKN</sequence>
<gene>
    <name evidence="2" type="ORF">ACFSJF_08845</name>
</gene>
<evidence type="ECO:0000256" key="1">
    <source>
        <dbReference type="SAM" id="Phobius"/>
    </source>
</evidence>
<protein>
    <recommendedName>
        <fullName evidence="4">DUF4871 domain-containing protein</fullName>
    </recommendedName>
</protein>
<reference evidence="3" key="1">
    <citation type="journal article" date="2019" name="Int. J. Syst. Evol. Microbiol.">
        <title>The Global Catalogue of Microorganisms (GCM) 10K type strain sequencing project: providing services to taxonomists for standard genome sequencing and annotation.</title>
        <authorList>
            <consortium name="The Broad Institute Genomics Platform"/>
            <consortium name="The Broad Institute Genome Sequencing Center for Infectious Disease"/>
            <person name="Wu L."/>
            <person name="Ma J."/>
        </authorList>
    </citation>
    <scope>NUCLEOTIDE SEQUENCE [LARGE SCALE GENOMIC DNA]</scope>
    <source>
        <strain evidence="3">R28</strain>
    </source>
</reference>
<feature type="transmembrane region" description="Helical" evidence="1">
    <location>
        <begin position="42"/>
        <end position="62"/>
    </location>
</feature>